<gene>
    <name evidence="6" type="ORF">FC093_22450</name>
</gene>
<comment type="caution">
    <text evidence="6">The sequence shown here is derived from an EMBL/GenBank/DDBJ whole genome shotgun (WGS) entry which is preliminary data.</text>
</comment>
<dbReference type="GO" id="GO:0046872">
    <property type="term" value="F:metal ion binding"/>
    <property type="evidence" value="ECO:0007669"/>
    <property type="project" value="UniProtKB-KW"/>
</dbReference>
<dbReference type="RefSeq" id="WP_137264066.1">
    <property type="nucleotide sequence ID" value="NZ_SZQL01000033.1"/>
</dbReference>
<keyword evidence="7" id="KW-1185">Reference proteome</keyword>
<dbReference type="SUPFAM" id="SSF46626">
    <property type="entry name" value="Cytochrome c"/>
    <property type="match status" value="1"/>
</dbReference>
<evidence type="ECO:0000256" key="4">
    <source>
        <dbReference type="PROSITE-ProRule" id="PRU00433"/>
    </source>
</evidence>
<evidence type="ECO:0000256" key="3">
    <source>
        <dbReference type="ARBA" id="ARBA00023004"/>
    </source>
</evidence>
<reference evidence="6 7" key="1">
    <citation type="submission" date="2019-05" db="EMBL/GenBank/DDBJ databases">
        <title>Panacibacter sp. strain 17mud1-8 Genome sequencing and assembly.</title>
        <authorList>
            <person name="Chhetri G."/>
        </authorList>
    </citation>
    <scope>NUCLEOTIDE SEQUENCE [LARGE SCALE GENOMIC DNA]</scope>
    <source>
        <strain evidence="6 7">17mud1-8</strain>
    </source>
</reference>
<keyword evidence="3 4" id="KW-0408">Iron</keyword>
<dbReference type="AlphaFoldDB" id="A0A4U3KQI6"/>
<accession>A0A4U3KQI6</accession>
<evidence type="ECO:0000256" key="1">
    <source>
        <dbReference type="ARBA" id="ARBA00022617"/>
    </source>
</evidence>
<dbReference type="Proteomes" id="UP000305848">
    <property type="component" value="Unassembled WGS sequence"/>
</dbReference>
<sequence>MKHKTIIAALLATTCCLFYNCTSSSGSESTDSDSTKASSVTAQYGGYANQVAWGEHLVIIGGCNDCHTPKKMTAQGPADDPDRRLSGSPVPALLPAVTPEQVAKGMAATVDETAWIGPWGKSFAANITSDATGIGSWTEAQFINCLRKGVYQGLDGARPLMPPMPWKGYSQMTDNEIKAIFAYLKSTTPIHNVVPQYEPPVTASK</sequence>
<proteinExistence type="predicted"/>
<dbReference type="GO" id="GO:0009055">
    <property type="term" value="F:electron transfer activity"/>
    <property type="evidence" value="ECO:0007669"/>
    <property type="project" value="InterPro"/>
</dbReference>
<keyword evidence="2 4" id="KW-0479">Metal-binding</keyword>
<dbReference type="GO" id="GO:0020037">
    <property type="term" value="F:heme binding"/>
    <property type="evidence" value="ECO:0007669"/>
    <property type="project" value="InterPro"/>
</dbReference>
<dbReference type="EMBL" id="SZQL01000033">
    <property type="protein sequence ID" value="TKK64472.1"/>
    <property type="molecule type" value="Genomic_DNA"/>
</dbReference>
<evidence type="ECO:0000313" key="6">
    <source>
        <dbReference type="EMBL" id="TKK64472.1"/>
    </source>
</evidence>
<dbReference type="Gene3D" id="1.10.760.10">
    <property type="entry name" value="Cytochrome c-like domain"/>
    <property type="match status" value="1"/>
</dbReference>
<evidence type="ECO:0000256" key="2">
    <source>
        <dbReference type="ARBA" id="ARBA00022723"/>
    </source>
</evidence>
<name>A0A4U3KQI6_9BACT</name>
<dbReference type="PROSITE" id="PS51007">
    <property type="entry name" value="CYTC"/>
    <property type="match status" value="1"/>
</dbReference>
<evidence type="ECO:0000259" key="5">
    <source>
        <dbReference type="PROSITE" id="PS51007"/>
    </source>
</evidence>
<dbReference type="OrthoDB" id="9809720at2"/>
<feature type="domain" description="Cytochrome c" evidence="5">
    <location>
        <begin position="49"/>
        <end position="188"/>
    </location>
</feature>
<organism evidence="6 7">
    <name type="scientific">Ilyomonas limi</name>
    <dbReference type="NCBI Taxonomy" id="2575867"/>
    <lineage>
        <taxon>Bacteria</taxon>
        <taxon>Pseudomonadati</taxon>
        <taxon>Bacteroidota</taxon>
        <taxon>Chitinophagia</taxon>
        <taxon>Chitinophagales</taxon>
        <taxon>Chitinophagaceae</taxon>
        <taxon>Ilyomonas</taxon>
    </lineage>
</organism>
<dbReference type="InterPro" id="IPR009056">
    <property type="entry name" value="Cyt_c-like_dom"/>
</dbReference>
<protein>
    <submittedName>
        <fullName evidence="6">Diheme cytochrome c-553</fullName>
    </submittedName>
</protein>
<keyword evidence="1 4" id="KW-0349">Heme</keyword>
<dbReference type="InterPro" id="IPR036909">
    <property type="entry name" value="Cyt_c-like_dom_sf"/>
</dbReference>
<evidence type="ECO:0000313" key="7">
    <source>
        <dbReference type="Proteomes" id="UP000305848"/>
    </source>
</evidence>